<gene>
    <name evidence="1" type="ORF">DYB32_002661</name>
</gene>
<organism evidence="1 2">
    <name type="scientific">Aphanomyces invadans</name>
    <dbReference type="NCBI Taxonomy" id="157072"/>
    <lineage>
        <taxon>Eukaryota</taxon>
        <taxon>Sar</taxon>
        <taxon>Stramenopiles</taxon>
        <taxon>Oomycota</taxon>
        <taxon>Saprolegniomycetes</taxon>
        <taxon>Saprolegniales</taxon>
        <taxon>Verrucalvaceae</taxon>
        <taxon>Aphanomyces</taxon>
    </lineage>
</organism>
<accession>A0A418B2T6</accession>
<dbReference type="EMBL" id="QUSY01000145">
    <property type="protein sequence ID" value="RHY32309.1"/>
    <property type="molecule type" value="Genomic_DNA"/>
</dbReference>
<dbReference type="Proteomes" id="UP000285060">
    <property type="component" value="Unassembled WGS sequence"/>
</dbReference>
<protein>
    <submittedName>
        <fullName evidence="1">Uncharacterized protein</fullName>
    </submittedName>
</protein>
<dbReference type="AlphaFoldDB" id="A0A418B2T6"/>
<evidence type="ECO:0000313" key="1">
    <source>
        <dbReference type="EMBL" id="RHY32309.1"/>
    </source>
</evidence>
<dbReference type="VEuPathDB" id="FungiDB:H310_05626"/>
<keyword evidence="2" id="KW-1185">Reference proteome</keyword>
<evidence type="ECO:0000313" key="2">
    <source>
        <dbReference type="Proteomes" id="UP000285060"/>
    </source>
</evidence>
<reference evidence="1 2" key="1">
    <citation type="submission" date="2018-08" db="EMBL/GenBank/DDBJ databases">
        <title>Aphanomyces genome sequencing and annotation.</title>
        <authorList>
            <person name="Minardi D."/>
            <person name="Oidtmann B."/>
            <person name="Van Der Giezen M."/>
            <person name="Studholme D.J."/>
        </authorList>
    </citation>
    <scope>NUCLEOTIDE SEQUENCE [LARGE SCALE GENOMIC DNA]</scope>
    <source>
        <strain evidence="1 2">NJM0002</strain>
    </source>
</reference>
<comment type="caution">
    <text evidence="1">The sequence shown here is derived from an EMBL/GenBank/DDBJ whole genome shotgun (WGS) entry which is preliminary data.</text>
</comment>
<name>A0A418B2T6_9STRA</name>
<proteinExistence type="predicted"/>
<sequence>MLQHSKAVDDTEAERLHGVAEAGSLAFASAPSHTTTSVDVSWLNLVLGRWFDEYGTHSELLATLAWKLERMVQAKAVEVKVIDSVSITNLVLGSHPPRVSDLALHPTLQPHELVRAVRTMDTALSMCKRGYATELIVPIVRDAIASAKHMTHRGDTTVVSSQSVDDLVHLAKHSKHHIDGAVEGVPSPQVDATKGVVNSCLPAESAAKDAAVVSPKTSAVDVALLVSLAKAKKSN</sequence>